<keyword evidence="2" id="KW-1185">Reference proteome</keyword>
<evidence type="ECO:0000313" key="2">
    <source>
        <dbReference type="Proteomes" id="UP000324222"/>
    </source>
</evidence>
<evidence type="ECO:0000313" key="1">
    <source>
        <dbReference type="EMBL" id="MPC16136.1"/>
    </source>
</evidence>
<comment type="caution">
    <text evidence="1">The sequence shown here is derived from an EMBL/GenBank/DDBJ whole genome shotgun (WGS) entry which is preliminary data.</text>
</comment>
<sequence length="76" mass="8292">MHDCTNQKLRQQTLLGQVLNKAKSTTADMTGLGVLLHSCADSGVSKDHALSLHRNTSEGLIDSRCCNTWLVVALKR</sequence>
<dbReference type="AlphaFoldDB" id="A0A5B7D576"/>
<dbReference type="EMBL" id="VSRR010000482">
    <property type="protein sequence ID" value="MPC16136.1"/>
    <property type="molecule type" value="Genomic_DNA"/>
</dbReference>
<reference evidence="1 2" key="1">
    <citation type="submission" date="2019-05" db="EMBL/GenBank/DDBJ databases">
        <title>Another draft genome of Portunus trituberculatus and its Hox gene families provides insights of decapod evolution.</title>
        <authorList>
            <person name="Jeong J.-H."/>
            <person name="Song I."/>
            <person name="Kim S."/>
            <person name="Choi T."/>
            <person name="Kim D."/>
            <person name="Ryu S."/>
            <person name="Kim W."/>
        </authorList>
    </citation>
    <scope>NUCLEOTIDE SEQUENCE [LARGE SCALE GENOMIC DNA]</scope>
    <source>
        <tissue evidence="1">Muscle</tissue>
    </source>
</reference>
<accession>A0A5B7D576</accession>
<gene>
    <name evidence="1" type="ORF">E2C01_008956</name>
</gene>
<protein>
    <submittedName>
        <fullName evidence="1">Uncharacterized protein</fullName>
    </submittedName>
</protein>
<proteinExistence type="predicted"/>
<name>A0A5B7D576_PORTR</name>
<organism evidence="1 2">
    <name type="scientific">Portunus trituberculatus</name>
    <name type="common">Swimming crab</name>
    <name type="synonym">Neptunus trituberculatus</name>
    <dbReference type="NCBI Taxonomy" id="210409"/>
    <lineage>
        <taxon>Eukaryota</taxon>
        <taxon>Metazoa</taxon>
        <taxon>Ecdysozoa</taxon>
        <taxon>Arthropoda</taxon>
        <taxon>Crustacea</taxon>
        <taxon>Multicrustacea</taxon>
        <taxon>Malacostraca</taxon>
        <taxon>Eumalacostraca</taxon>
        <taxon>Eucarida</taxon>
        <taxon>Decapoda</taxon>
        <taxon>Pleocyemata</taxon>
        <taxon>Brachyura</taxon>
        <taxon>Eubrachyura</taxon>
        <taxon>Portunoidea</taxon>
        <taxon>Portunidae</taxon>
        <taxon>Portuninae</taxon>
        <taxon>Portunus</taxon>
    </lineage>
</organism>
<dbReference type="Proteomes" id="UP000324222">
    <property type="component" value="Unassembled WGS sequence"/>
</dbReference>